<keyword evidence="6" id="KW-1003">Cell membrane</keyword>
<evidence type="ECO:0000259" key="7">
    <source>
        <dbReference type="PROSITE" id="PS51012"/>
    </source>
</evidence>
<comment type="subcellular location">
    <subcellularLocation>
        <location evidence="6">Cell membrane</location>
        <topology evidence="6">Multi-pass membrane protein</topology>
    </subcellularLocation>
    <subcellularLocation>
        <location evidence="1">Membrane</location>
        <topology evidence="1">Multi-pass membrane protein</topology>
    </subcellularLocation>
</comment>
<feature type="transmembrane region" description="Helical" evidence="6">
    <location>
        <begin position="84"/>
        <end position="107"/>
    </location>
</feature>
<dbReference type="Proteomes" id="UP000603904">
    <property type="component" value="Unassembled WGS sequence"/>
</dbReference>
<dbReference type="RefSeq" id="WP_204059645.1">
    <property type="nucleotide sequence ID" value="NZ_BAAAGP010000017.1"/>
</dbReference>
<keyword evidence="6" id="KW-0813">Transport</keyword>
<evidence type="ECO:0000256" key="1">
    <source>
        <dbReference type="ARBA" id="ARBA00004141"/>
    </source>
</evidence>
<keyword evidence="4 6" id="KW-0472">Membrane</keyword>
<dbReference type="PROSITE" id="PS51012">
    <property type="entry name" value="ABC_TM2"/>
    <property type="match status" value="1"/>
</dbReference>
<dbReference type="Pfam" id="PF01061">
    <property type="entry name" value="ABC2_membrane"/>
    <property type="match status" value="1"/>
</dbReference>
<dbReference type="PIRSF" id="PIRSF006648">
    <property type="entry name" value="DrrB"/>
    <property type="match status" value="1"/>
</dbReference>
<keyword evidence="9" id="KW-1185">Reference proteome</keyword>
<sequence>MSADALAVPAPADLRFHPLRDSVTMLRRNLRRMLRYPSMTVMLVGMPVVFLLLFVYVFGGTLGAGLGGPVHGGAVAGRAAYANYVAPAIILMTVTATVQGTAISIAMDMTEGIVARFRTMHIARVSVLTGHVLGSLIQAMFSLAIVTGVALLVGFRPTAGLGGWLATAGFLMVVTFALVWLSVALGQVSRSVETASNLPMPLVLLPFLGSGFVPTDSMPAGLRWFAEYQPFTPIIETLRGLLMDKPIGNNGWIALAWCAVIALGGYVWSKRLFNRESSQ</sequence>
<comment type="similarity">
    <text evidence="6">Belongs to the ABC-2 integral membrane protein family.</text>
</comment>
<protein>
    <recommendedName>
        <fullName evidence="6">Transport permease protein</fullName>
    </recommendedName>
</protein>
<dbReference type="PANTHER" id="PTHR43229:SF2">
    <property type="entry name" value="NODULATION PROTEIN J"/>
    <property type="match status" value="1"/>
</dbReference>
<accession>A0ABQ4G5S6</accession>
<evidence type="ECO:0000313" key="8">
    <source>
        <dbReference type="EMBL" id="GIH42437.1"/>
    </source>
</evidence>
<feature type="domain" description="ABC transmembrane type-2" evidence="7">
    <location>
        <begin position="38"/>
        <end position="276"/>
    </location>
</feature>
<keyword evidence="3 6" id="KW-1133">Transmembrane helix</keyword>
<dbReference type="InterPro" id="IPR013525">
    <property type="entry name" value="ABC2_TM"/>
</dbReference>
<dbReference type="InterPro" id="IPR047817">
    <property type="entry name" value="ABC2_TM_bact-type"/>
</dbReference>
<keyword evidence="5" id="KW-0046">Antibiotic resistance</keyword>
<dbReference type="EMBL" id="BOOC01000030">
    <property type="protein sequence ID" value="GIH42437.1"/>
    <property type="molecule type" value="Genomic_DNA"/>
</dbReference>
<gene>
    <name evidence="8" type="ORF">Mco01_54370</name>
</gene>
<feature type="transmembrane region" description="Helical" evidence="6">
    <location>
        <begin position="251"/>
        <end position="269"/>
    </location>
</feature>
<organism evidence="8 9">
    <name type="scientific">Microbispora corallina</name>
    <dbReference type="NCBI Taxonomy" id="83302"/>
    <lineage>
        <taxon>Bacteria</taxon>
        <taxon>Bacillati</taxon>
        <taxon>Actinomycetota</taxon>
        <taxon>Actinomycetes</taxon>
        <taxon>Streptosporangiales</taxon>
        <taxon>Streptosporangiaceae</taxon>
        <taxon>Microbispora</taxon>
    </lineage>
</organism>
<dbReference type="InterPro" id="IPR000412">
    <property type="entry name" value="ABC_2_transport"/>
</dbReference>
<evidence type="ECO:0000256" key="2">
    <source>
        <dbReference type="ARBA" id="ARBA00022692"/>
    </source>
</evidence>
<dbReference type="PANTHER" id="PTHR43229">
    <property type="entry name" value="NODULATION PROTEIN J"/>
    <property type="match status" value="1"/>
</dbReference>
<evidence type="ECO:0000256" key="5">
    <source>
        <dbReference type="ARBA" id="ARBA00023251"/>
    </source>
</evidence>
<feature type="transmembrane region" description="Helical" evidence="6">
    <location>
        <begin position="198"/>
        <end position="215"/>
    </location>
</feature>
<reference evidence="8 9" key="1">
    <citation type="submission" date="2021-01" db="EMBL/GenBank/DDBJ databases">
        <title>Whole genome shotgun sequence of Microbispora corallina NBRC 16416.</title>
        <authorList>
            <person name="Komaki H."/>
            <person name="Tamura T."/>
        </authorList>
    </citation>
    <scope>NUCLEOTIDE SEQUENCE [LARGE SCALE GENOMIC DNA]</scope>
    <source>
        <strain evidence="8 9">NBRC 16416</strain>
    </source>
</reference>
<evidence type="ECO:0000256" key="6">
    <source>
        <dbReference type="RuleBase" id="RU361157"/>
    </source>
</evidence>
<evidence type="ECO:0000256" key="4">
    <source>
        <dbReference type="ARBA" id="ARBA00023136"/>
    </source>
</evidence>
<keyword evidence="2 6" id="KW-0812">Transmembrane</keyword>
<feature type="transmembrane region" description="Helical" evidence="6">
    <location>
        <begin position="41"/>
        <end position="64"/>
    </location>
</feature>
<proteinExistence type="inferred from homology"/>
<dbReference type="InterPro" id="IPR051784">
    <property type="entry name" value="Nod_factor_ABC_transporter"/>
</dbReference>
<evidence type="ECO:0000256" key="3">
    <source>
        <dbReference type="ARBA" id="ARBA00022989"/>
    </source>
</evidence>
<feature type="transmembrane region" description="Helical" evidence="6">
    <location>
        <begin position="128"/>
        <end position="155"/>
    </location>
</feature>
<comment type="caution">
    <text evidence="8">The sequence shown here is derived from an EMBL/GenBank/DDBJ whole genome shotgun (WGS) entry which is preliminary data.</text>
</comment>
<feature type="transmembrane region" description="Helical" evidence="6">
    <location>
        <begin position="161"/>
        <end position="186"/>
    </location>
</feature>
<evidence type="ECO:0000313" key="9">
    <source>
        <dbReference type="Proteomes" id="UP000603904"/>
    </source>
</evidence>
<name>A0ABQ4G5S6_9ACTN</name>